<evidence type="ECO:0000259" key="2">
    <source>
        <dbReference type="Pfam" id="PF13472"/>
    </source>
</evidence>
<dbReference type="Proteomes" id="UP000647587">
    <property type="component" value="Unassembled WGS sequence"/>
</dbReference>
<dbReference type="EMBL" id="BMPP01000055">
    <property type="protein sequence ID" value="GGK44119.1"/>
    <property type="molecule type" value="Genomic_DNA"/>
</dbReference>
<dbReference type="InterPro" id="IPR036514">
    <property type="entry name" value="SGNH_hydro_sf"/>
</dbReference>
<dbReference type="Gene3D" id="3.40.50.1110">
    <property type="entry name" value="SGNH hydrolase"/>
    <property type="match status" value="1"/>
</dbReference>
<evidence type="ECO:0000313" key="3">
    <source>
        <dbReference type="EMBL" id="GGK44119.1"/>
    </source>
</evidence>
<dbReference type="Pfam" id="PF13472">
    <property type="entry name" value="Lipase_GDSL_2"/>
    <property type="match status" value="1"/>
</dbReference>
<organism evidence="3 4">
    <name type="scientific">Deinococcus malanensis</name>
    <dbReference type="NCBI Taxonomy" id="1706855"/>
    <lineage>
        <taxon>Bacteria</taxon>
        <taxon>Thermotogati</taxon>
        <taxon>Deinococcota</taxon>
        <taxon>Deinococci</taxon>
        <taxon>Deinococcales</taxon>
        <taxon>Deinococcaceae</taxon>
        <taxon>Deinococcus</taxon>
    </lineage>
</organism>
<keyword evidence="1" id="KW-0732">Signal</keyword>
<dbReference type="SUPFAM" id="SSF52266">
    <property type="entry name" value="SGNH hydrolase"/>
    <property type="match status" value="1"/>
</dbReference>
<sequence length="248" mass="27063">MKRLSLGVLLGLFTLSACGSPVSTPDVHLQAKAITMGVVGNLMPLGDSITDGYNVSGGYRTRLYNALISRDSSTNFVGSLRNGPTNLSDKDHEGNVGYTIDQLRSRLEQTYQDPDWAKPSFPGLTAYAPKNILLMIGTNDCAQNLDLANAPQRLSALIDVLLTHYPNTTLHVASIPPSKWAPLTEKIKTYNSALPGVVSSWASRGYKVKFVDVFSVLSISDLADDVHPNKRGYDKISDAWYRSLDTSR</sequence>
<dbReference type="CDD" id="cd01833">
    <property type="entry name" value="XynB_like"/>
    <property type="match status" value="1"/>
</dbReference>
<dbReference type="PROSITE" id="PS51257">
    <property type="entry name" value="PROKAR_LIPOPROTEIN"/>
    <property type="match status" value="1"/>
</dbReference>
<dbReference type="RefSeq" id="WP_189012377.1">
    <property type="nucleotide sequence ID" value="NZ_BMPP01000055.1"/>
</dbReference>
<comment type="caution">
    <text evidence="3">The sequence shown here is derived from an EMBL/GenBank/DDBJ whole genome shotgun (WGS) entry which is preliminary data.</text>
</comment>
<dbReference type="PANTHER" id="PTHR30383:SF5">
    <property type="entry name" value="SGNH HYDROLASE-TYPE ESTERASE DOMAIN-CONTAINING PROTEIN"/>
    <property type="match status" value="1"/>
</dbReference>
<gene>
    <name evidence="3" type="ORF">GCM10008955_42390</name>
</gene>
<protein>
    <recommendedName>
        <fullName evidence="2">SGNH hydrolase-type esterase domain-containing protein</fullName>
    </recommendedName>
</protein>
<feature type="domain" description="SGNH hydrolase-type esterase" evidence="2">
    <location>
        <begin position="45"/>
        <end position="234"/>
    </location>
</feature>
<dbReference type="PANTHER" id="PTHR30383">
    <property type="entry name" value="THIOESTERASE 1/PROTEASE 1/LYSOPHOSPHOLIPASE L1"/>
    <property type="match status" value="1"/>
</dbReference>
<dbReference type="InterPro" id="IPR013830">
    <property type="entry name" value="SGNH_hydro"/>
</dbReference>
<proteinExistence type="predicted"/>
<keyword evidence="4" id="KW-1185">Reference proteome</keyword>
<name>A0ABQ2F5N7_9DEIO</name>
<evidence type="ECO:0000256" key="1">
    <source>
        <dbReference type="SAM" id="SignalP"/>
    </source>
</evidence>
<reference evidence="4" key="1">
    <citation type="journal article" date="2019" name="Int. J. Syst. Evol. Microbiol.">
        <title>The Global Catalogue of Microorganisms (GCM) 10K type strain sequencing project: providing services to taxonomists for standard genome sequencing and annotation.</title>
        <authorList>
            <consortium name="The Broad Institute Genomics Platform"/>
            <consortium name="The Broad Institute Genome Sequencing Center for Infectious Disease"/>
            <person name="Wu L."/>
            <person name="Ma J."/>
        </authorList>
    </citation>
    <scope>NUCLEOTIDE SEQUENCE [LARGE SCALE GENOMIC DNA]</scope>
    <source>
        <strain evidence="4">JCM 30331</strain>
    </source>
</reference>
<evidence type="ECO:0000313" key="4">
    <source>
        <dbReference type="Proteomes" id="UP000647587"/>
    </source>
</evidence>
<feature type="signal peptide" evidence="1">
    <location>
        <begin position="1"/>
        <end position="19"/>
    </location>
</feature>
<accession>A0ABQ2F5N7</accession>
<dbReference type="InterPro" id="IPR051532">
    <property type="entry name" value="Ester_Hydrolysis_Enzymes"/>
</dbReference>
<feature type="chain" id="PRO_5047085611" description="SGNH hydrolase-type esterase domain-containing protein" evidence="1">
    <location>
        <begin position="20"/>
        <end position="248"/>
    </location>
</feature>